<keyword evidence="3" id="KW-1185">Reference proteome</keyword>
<dbReference type="RefSeq" id="WP_307494333.1">
    <property type="nucleotide sequence ID" value="NZ_JAUSVB010000006.1"/>
</dbReference>
<sequence length="164" mass="18281">MPHPPDIPDMDREPRAAASGPISHAIFRLARTHHALAGRLFRELGLRPGQELLLMHLWEHGPQRQADLAALVDTDSASMTRTVQRLERAGFVRRRPSPVDGRVTLVEPTAASLGLRPRVEALWAALERGTVGDLTRDDQEAALRTLRRLERNLLDEQGLTTSPE</sequence>
<dbReference type="SMART" id="SM00347">
    <property type="entry name" value="HTH_MARR"/>
    <property type="match status" value="1"/>
</dbReference>
<feature type="domain" description="HTH marR-type" evidence="1">
    <location>
        <begin position="19"/>
        <end position="151"/>
    </location>
</feature>
<dbReference type="GO" id="GO:0003677">
    <property type="term" value="F:DNA binding"/>
    <property type="evidence" value="ECO:0007669"/>
    <property type="project" value="UniProtKB-KW"/>
</dbReference>
<keyword evidence="2" id="KW-0238">DNA-binding</keyword>
<proteinExistence type="predicted"/>
<dbReference type="Gene3D" id="1.10.10.10">
    <property type="entry name" value="Winged helix-like DNA-binding domain superfamily/Winged helix DNA-binding domain"/>
    <property type="match status" value="1"/>
</dbReference>
<dbReference type="PANTHER" id="PTHR33164">
    <property type="entry name" value="TRANSCRIPTIONAL REGULATOR, MARR FAMILY"/>
    <property type="match status" value="1"/>
</dbReference>
<dbReference type="Pfam" id="PF01047">
    <property type="entry name" value="MarR"/>
    <property type="match status" value="1"/>
</dbReference>
<dbReference type="PROSITE" id="PS50995">
    <property type="entry name" value="HTH_MARR_2"/>
    <property type="match status" value="1"/>
</dbReference>
<accession>A0ABU0EKF7</accession>
<evidence type="ECO:0000313" key="3">
    <source>
        <dbReference type="Proteomes" id="UP001239626"/>
    </source>
</evidence>
<dbReference type="SUPFAM" id="SSF46785">
    <property type="entry name" value="Winged helix' DNA-binding domain"/>
    <property type="match status" value="1"/>
</dbReference>
<comment type="caution">
    <text evidence="2">The sequence shown here is derived from an EMBL/GenBank/DDBJ whole genome shotgun (WGS) entry which is preliminary data.</text>
</comment>
<dbReference type="InterPro" id="IPR036388">
    <property type="entry name" value="WH-like_DNA-bd_sf"/>
</dbReference>
<dbReference type="InterPro" id="IPR000835">
    <property type="entry name" value="HTH_MarR-typ"/>
</dbReference>
<dbReference type="Proteomes" id="UP001239626">
    <property type="component" value="Unassembled WGS sequence"/>
</dbReference>
<dbReference type="PANTHER" id="PTHR33164:SF43">
    <property type="entry name" value="HTH-TYPE TRANSCRIPTIONAL REPRESSOR YETL"/>
    <property type="match status" value="1"/>
</dbReference>
<protein>
    <submittedName>
        <fullName evidence="2">DNA-binding MarR family transcriptional regulator</fullName>
    </submittedName>
</protein>
<reference evidence="2 3" key="1">
    <citation type="submission" date="2023-07" db="EMBL/GenBank/DDBJ databases">
        <title>Sorghum-associated microbial communities from plants grown in Nebraska, USA.</title>
        <authorList>
            <person name="Schachtman D."/>
        </authorList>
    </citation>
    <scope>NUCLEOTIDE SEQUENCE [LARGE SCALE GENOMIC DNA]</scope>
    <source>
        <strain evidence="2 3">BE332</strain>
    </source>
</reference>
<dbReference type="EMBL" id="JAUSVB010000006">
    <property type="protein sequence ID" value="MDQ0375531.1"/>
    <property type="molecule type" value="Genomic_DNA"/>
</dbReference>
<dbReference type="InterPro" id="IPR039422">
    <property type="entry name" value="MarR/SlyA-like"/>
</dbReference>
<evidence type="ECO:0000259" key="1">
    <source>
        <dbReference type="PROSITE" id="PS50995"/>
    </source>
</evidence>
<name>A0ABU0EKF7_9CELL</name>
<organism evidence="2 3">
    <name type="scientific">Cellulomonas humilata</name>
    <dbReference type="NCBI Taxonomy" id="144055"/>
    <lineage>
        <taxon>Bacteria</taxon>
        <taxon>Bacillati</taxon>
        <taxon>Actinomycetota</taxon>
        <taxon>Actinomycetes</taxon>
        <taxon>Micrococcales</taxon>
        <taxon>Cellulomonadaceae</taxon>
        <taxon>Cellulomonas</taxon>
    </lineage>
</organism>
<gene>
    <name evidence="2" type="ORF">J2X26_003869</name>
</gene>
<evidence type="ECO:0000313" key="2">
    <source>
        <dbReference type="EMBL" id="MDQ0375531.1"/>
    </source>
</evidence>
<dbReference type="InterPro" id="IPR036390">
    <property type="entry name" value="WH_DNA-bd_sf"/>
</dbReference>